<sequence length="239" mass="26955">MSTIYLRIQKICIDVARCPSVLRDLFPQSRIEDVKNNPTLLQKMVSVLQDSEDFHCPICISPPMDIVITCCAHMFCMSCILKTLQTKPNCPMCRHHLSASDLFKALFEPSRTLGAKNSSSSVSSKVDYLIKLLTSSRDAKPSSKSVIFSQFREMLLMLEEPFKELGFNVIQLMSQTRRANVFKEFNVPAPEGPTILLASLKALNVGINLTAASTVYLLEPWWNQIVEERRLIVSIGLDR</sequence>
<organism evidence="11 12">
    <name type="scientific">Castilleja foliolosa</name>
    <dbReference type="NCBI Taxonomy" id="1961234"/>
    <lineage>
        <taxon>Eukaryota</taxon>
        <taxon>Viridiplantae</taxon>
        <taxon>Streptophyta</taxon>
        <taxon>Embryophyta</taxon>
        <taxon>Tracheophyta</taxon>
        <taxon>Spermatophyta</taxon>
        <taxon>Magnoliopsida</taxon>
        <taxon>eudicotyledons</taxon>
        <taxon>Gunneridae</taxon>
        <taxon>Pentapetalae</taxon>
        <taxon>asterids</taxon>
        <taxon>lamiids</taxon>
        <taxon>Lamiales</taxon>
        <taxon>Orobanchaceae</taxon>
        <taxon>Pedicularideae</taxon>
        <taxon>Castillejinae</taxon>
        <taxon>Castilleja</taxon>
    </lineage>
</organism>
<keyword evidence="1" id="KW-0479">Metal-binding</keyword>
<dbReference type="GO" id="GO:0005524">
    <property type="term" value="F:ATP binding"/>
    <property type="evidence" value="ECO:0007669"/>
    <property type="project" value="UniProtKB-KW"/>
</dbReference>
<name>A0ABD3DFQ7_9LAMI</name>
<evidence type="ECO:0000256" key="4">
    <source>
        <dbReference type="ARBA" id="ARBA00022801"/>
    </source>
</evidence>
<dbReference type="SUPFAM" id="SSF52540">
    <property type="entry name" value="P-loop containing nucleoside triphosphate hydrolases"/>
    <property type="match status" value="1"/>
</dbReference>
<dbReference type="PANTHER" id="PTHR45626">
    <property type="entry name" value="TRANSCRIPTION TERMINATION FACTOR 2-RELATED"/>
    <property type="match status" value="1"/>
</dbReference>
<evidence type="ECO:0000256" key="8">
    <source>
        <dbReference type="PROSITE-ProRule" id="PRU00175"/>
    </source>
</evidence>
<evidence type="ECO:0000256" key="7">
    <source>
        <dbReference type="ARBA" id="ARBA00022840"/>
    </source>
</evidence>
<evidence type="ECO:0000256" key="2">
    <source>
        <dbReference type="ARBA" id="ARBA00022741"/>
    </source>
</evidence>
<protein>
    <submittedName>
        <fullName evidence="11">Uncharacterized protein</fullName>
    </submittedName>
</protein>
<dbReference type="Gene3D" id="3.30.40.10">
    <property type="entry name" value="Zinc/RING finger domain, C3HC4 (zinc finger)"/>
    <property type="match status" value="1"/>
</dbReference>
<dbReference type="Proteomes" id="UP001632038">
    <property type="component" value="Unassembled WGS sequence"/>
</dbReference>
<keyword evidence="5" id="KW-0347">Helicase</keyword>
<comment type="caution">
    <text evidence="11">The sequence shown here is derived from an EMBL/GenBank/DDBJ whole genome shotgun (WGS) entry which is preliminary data.</text>
</comment>
<dbReference type="InterPro" id="IPR027417">
    <property type="entry name" value="P-loop_NTPase"/>
</dbReference>
<evidence type="ECO:0000313" key="11">
    <source>
        <dbReference type="EMBL" id="KAL3639670.1"/>
    </source>
</evidence>
<keyword evidence="7" id="KW-0067">ATP-binding</keyword>
<dbReference type="PROSITE" id="PS51194">
    <property type="entry name" value="HELICASE_CTER"/>
    <property type="match status" value="1"/>
</dbReference>
<dbReference type="PROSITE" id="PS50089">
    <property type="entry name" value="ZF_RING_2"/>
    <property type="match status" value="1"/>
</dbReference>
<dbReference type="InterPro" id="IPR001650">
    <property type="entry name" value="Helicase_C-like"/>
</dbReference>
<evidence type="ECO:0000259" key="9">
    <source>
        <dbReference type="PROSITE" id="PS50089"/>
    </source>
</evidence>
<dbReference type="GO" id="GO:0004386">
    <property type="term" value="F:helicase activity"/>
    <property type="evidence" value="ECO:0007669"/>
    <property type="project" value="UniProtKB-KW"/>
</dbReference>
<dbReference type="AlphaFoldDB" id="A0ABD3DFQ7"/>
<feature type="domain" description="RING-type" evidence="9">
    <location>
        <begin position="56"/>
        <end position="94"/>
    </location>
</feature>
<keyword evidence="4" id="KW-0378">Hydrolase</keyword>
<keyword evidence="6" id="KW-0862">Zinc</keyword>
<dbReference type="Pfam" id="PF13920">
    <property type="entry name" value="zf-C3HC4_3"/>
    <property type="match status" value="1"/>
</dbReference>
<dbReference type="Gene3D" id="3.40.50.300">
    <property type="entry name" value="P-loop containing nucleotide triphosphate hydrolases"/>
    <property type="match status" value="1"/>
</dbReference>
<dbReference type="InterPro" id="IPR049730">
    <property type="entry name" value="SNF2/RAD54-like_C"/>
</dbReference>
<proteinExistence type="predicted"/>
<evidence type="ECO:0000256" key="1">
    <source>
        <dbReference type="ARBA" id="ARBA00022723"/>
    </source>
</evidence>
<evidence type="ECO:0000256" key="6">
    <source>
        <dbReference type="ARBA" id="ARBA00022833"/>
    </source>
</evidence>
<gene>
    <name evidence="11" type="ORF">CASFOL_014638</name>
</gene>
<keyword evidence="12" id="KW-1185">Reference proteome</keyword>
<evidence type="ECO:0000313" key="12">
    <source>
        <dbReference type="Proteomes" id="UP001632038"/>
    </source>
</evidence>
<feature type="domain" description="Helicase C-terminal" evidence="10">
    <location>
        <begin position="125"/>
        <end position="239"/>
    </location>
</feature>
<reference evidence="12" key="1">
    <citation type="journal article" date="2024" name="IScience">
        <title>Strigolactones Initiate the Formation of Haustorium-like Structures in Castilleja.</title>
        <authorList>
            <person name="Buerger M."/>
            <person name="Peterson D."/>
            <person name="Chory J."/>
        </authorList>
    </citation>
    <scope>NUCLEOTIDE SEQUENCE [LARGE SCALE GENOMIC DNA]</scope>
</reference>
<dbReference type="InterPro" id="IPR001841">
    <property type="entry name" value="Znf_RING"/>
</dbReference>
<dbReference type="SUPFAM" id="SSF57850">
    <property type="entry name" value="RING/U-box"/>
    <property type="match status" value="1"/>
</dbReference>
<accession>A0ABD3DFQ7</accession>
<dbReference type="EMBL" id="JAVIJP010000017">
    <property type="protein sequence ID" value="KAL3639670.1"/>
    <property type="molecule type" value="Genomic_DNA"/>
</dbReference>
<dbReference type="GO" id="GO:0016787">
    <property type="term" value="F:hydrolase activity"/>
    <property type="evidence" value="ECO:0007669"/>
    <property type="project" value="UniProtKB-KW"/>
</dbReference>
<evidence type="ECO:0000256" key="5">
    <source>
        <dbReference type="ARBA" id="ARBA00022806"/>
    </source>
</evidence>
<dbReference type="GO" id="GO:0008270">
    <property type="term" value="F:zinc ion binding"/>
    <property type="evidence" value="ECO:0007669"/>
    <property type="project" value="UniProtKB-KW"/>
</dbReference>
<dbReference type="InterPro" id="IPR017907">
    <property type="entry name" value="Znf_RING_CS"/>
</dbReference>
<keyword evidence="2" id="KW-0547">Nucleotide-binding</keyword>
<dbReference type="InterPro" id="IPR050628">
    <property type="entry name" value="SNF2_RAD54_helicase_TF"/>
</dbReference>
<dbReference type="PROSITE" id="PS00518">
    <property type="entry name" value="ZF_RING_1"/>
    <property type="match status" value="1"/>
</dbReference>
<evidence type="ECO:0000259" key="10">
    <source>
        <dbReference type="PROSITE" id="PS51194"/>
    </source>
</evidence>
<dbReference type="SMART" id="SM00184">
    <property type="entry name" value="RING"/>
    <property type="match status" value="1"/>
</dbReference>
<dbReference type="InterPro" id="IPR013083">
    <property type="entry name" value="Znf_RING/FYVE/PHD"/>
</dbReference>
<dbReference type="CDD" id="cd18793">
    <property type="entry name" value="SF2_C_SNF"/>
    <property type="match status" value="1"/>
</dbReference>
<dbReference type="Pfam" id="PF00271">
    <property type="entry name" value="Helicase_C"/>
    <property type="match status" value="1"/>
</dbReference>
<keyword evidence="3 8" id="KW-0863">Zinc-finger</keyword>
<dbReference type="PANTHER" id="PTHR45626:SF17">
    <property type="entry name" value="HELICASE-LIKE TRANSCRIPTION FACTOR"/>
    <property type="match status" value="1"/>
</dbReference>
<evidence type="ECO:0000256" key="3">
    <source>
        <dbReference type="ARBA" id="ARBA00022771"/>
    </source>
</evidence>